<dbReference type="GO" id="GO:0005886">
    <property type="term" value="C:plasma membrane"/>
    <property type="evidence" value="ECO:0007669"/>
    <property type="project" value="UniProtKB-SubCell"/>
</dbReference>
<reference evidence="8 9" key="1">
    <citation type="submission" date="2019-11" db="EMBL/GenBank/DDBJ databases">
        <title>Comparative genomics of hydrocarbon-degrading Desulfosarcina strains.</title>
        <authorList>
            <person name="Watanabe M."/>
            <person name="Kojima H."/>
            <person name="Fukui M."/>
        </authorList>
    </citation>
    <scope>NUCLEOTIDE SEQUENCE [LARGE SCALE GENOMIC DNA]</scope>
    <source>
        <strain evidence="8 9">28bB2T</strain>
    </source>
</reference>
<dbReference type="AlphaFoldDB" id="A0A5K7ZSE1"/>
<evidence type="ECO:0000256" key="3">
    <source>
        <dbReference type="ARBA" id="ARBA00022475"/>
    </source>
</evidence>
<comment type="subcellular location">
    <subcellularLocation>
        <location evidence="1">Cell membrane</location>
        <topology evidence="1">Multi-pass membrane protein</topology>
    </subcellularLocation>
</comment>
<gene>
    <name evidence="8" type="ORF">DSCO28_36960</name>
</gene>
<dbReference type="PANTHER" id="PTHR33884:SF3">
    <property type="entry name" value="UPF0410 PROTEIN YMGE"/>
    <property type="match status" value="1"/>
</dbReference>
<accession>A0A5K7ZSE1</accession>
<keyword evidence="5 7" id="KW-1133">Transmembrane helix</keyword>
<sequence length="81" mass="8685">MRFIWMILIGMTVGWVAGQFIKGKNFGVTTDIITGMVGALIGGLVFERISLFTSGSLFGILLFATSGAIILLYGLRALKKA</sequence>
<evidence type="ECO:0000313" key="9">
    <source>
        <dbReference type="Proteomes" id="UP000425960"/>
    </source>
</evidence>
<feature type="transmembrane region" description="Helical" evidence="7">
    <location>
        <begin position="58"/>
        <end position="75"/>
    </location>
</feature>
<name>A0A5K7ZSE1_9BACT</name>
<dbReference type="Pfam" id="PF04226">
    <property type="entry name" value="Transgly_assoc"/>
    <property type="match status" value="1"/>
</dbReference>
<dbReference type="EMBL" id="AP021876">
    <property type="protein sequence ID" value="BBO83130.1"/>
    <property type="molecule type" value="Genomic_DNA"/>
</dbReference>
<organism evidence="8 9">
    <name type="scientific">Desulfosarcina ovata subsp. sediminis</name>
    <dbReference type="NCBI Taxonomy" id="885957"/>
    <lineage>
        <taxon>Bacteria</taxon>
        <taxon>Pseudomonadati</taxon>
        <taxon>Thermodesulfobacteriota</taxon>
        <taxon>Desulfobacteria</taxon>
        <taxon>Desulfobacterales</taxon>
        <taxon>Desulfosarcinaceae</taxon>
        <taxon>Desulfosarcina</taxon>
    </lineage>
</organism>
<dbReference type="Proteomes" id="UP000425960">
    <property type="component" value="Chromosome"/>
</dbReference>
<evidence type="ECO:0008006" key="10">
    <source>
        <dbReference type="Google" id="ProtNLM"/>
    </source>
</evidence>
<evidence type="ECO:0000313" key="8">
    <source>
        <dbReference type="EMBL" id="BBO83130.1"/>
    </source>
</evidence>
<dbReference type="KEGG" id="dov:DSCO28_36960"/>
<comment type="similarity">
    <text evidence="2">Belongs to the UPF0410 family.</text>
</comment>
<dbReference type="RefSeq" id="WP_155323417.1">
    <property type="nucleotide sequence ID" value="NZ_AP021876.1"/>
</dbReference>
<evidence type="ECO:0000256" key="2">
    <source>
        <dbReference type="ARBA" id="ARBA00011006"/>
    </source>
</evidence>
<evidence type="ECO:0000256" key="5">
    <source>
        <dbReference type="ARBA" id="ARBA00022989"/>
    </source>
</evidence>
<feature type="transmembrane region" description="Helical" evidence="7">
    <location>
        <begin position="28"/>
        <end position="46"/>
    </location>
</feature>
<evidence type="ECO:0000256" key="7">
    <source>
        <dbReference type="SAM" id="Phobius"/>
    </source>
</evidence>
<evidence type="ECO:0000256" key="6">
    <source>
        <dbReference type="ARBA" id="ARBA00023136"/>
    </source>
</evidence>
<evidence type="ECO:0000256" key="4">
    <source>
        <dbReference type="ARBA" id="ARBA00022692"/>
    </source>
</evidence>
<keyword evidence="3" id="KW-1003">Cell membrane</keyword>
<keyword evidence="6 7" id="KW-0472">Membrane</keyword>
<evidence type="ECO:0000256" key="1">
    <source>
        <dbReference type="ARBA" id="ARBA00004651"/>
    </source>
</evidence>
<dbReference type="PANTHER" id="PTHR33884">
    <property type="entry name" value="UPF0410 PROTEIN YMGE"/>
    <property type="match status" value="1"/>
</dbReference>
<dbReference type="InterPro" id="IPR007341">
    <property type="entry name" value="Transgly_assoc"/>
</dbReference>
<protein>
    <recommendedName>
        <fullName evidence="10">Transglycosylase</fullName>
    </recommendedName>
</protein>
<keyword evidence="4 7" id="KW-0812">Transmembrane</keyword>
<proteinExistence type="inferred from homology"/>